<feature type="domain" description="ESX-1 secretion-associated protein EspA/EspE-like" evidence="4">
    <location>
        <begin position="113"/>
        <end position="189"/>
    </location>
</feature>
<dbReference type="RefSeq" id="WP_085226643.1">
    <property type="nucleotide sequence ID" value="NZ_AP022576.1"/>
</dbReference>
<dbReference type="EMBL" id="LQOV01000034">
    <property type="protein sequence ID" value="ORV48303.1"/>
    <property type="molecule type" value="Genomic_DNA"/>
</dbReference>
<feature type="region of interest" description="Disordered" evidence="1">
    <location>
        <begin position="302"/>
        <end position="345"/>
    </location>
</feature>
<sequence>MSVFAAAAKVLASLAALGQQGTGLGLDFSGWSGSEPGAEGYAATATNTAGDIGGLVAPFTGKMIAGYFKSLSPLARMNLTNQMGGPQGAKEFAKGLSIISWTITAVQLLQLTTGFGTPYDGASLKTGSQQFTTLAEQLKSALPDAGWEGEASEAYAGQDKSLQNIAQTMADLDNQLAALVKNQADWVTHMHLAFGILNDVLLAALVIEVILTFTVPAPAGPVVAKVFAITVASLGISAAVAFLGTLLGYSIENGKKADALADSYAAMAAGTVHNDSVAESKVAALGGSTVSSFEAVSARLSDTPVSAGGPTASPPAADERVEQRGRPDVSLGAAGPGGAPAPAAPAAAPAAAAAPDYASVSTPTGTMPTLVQAAAMSGQTTSLSSRVSKPESLVNQAKMQLADIAGMVAQEREPVMPELLTEEAAGAGYAAAGASPVGPAPIEVEVTRDEPAQRPTTV</sequence>
<feature type="transmembrane region" description="Helical" evidence="2">
    <location>
        <begin position="192"/>
        <end position="214"/>
    </location>
</feature>
<dbReference type="InterPro" id="IPR043796">
    <property type="entry name" value="ESX-1_EspA/EspE-like"/>
</dbReference>
<gene>
    <name evidence="5" type="ORF">AWC05_07205</name>
</gene>
<protein>
    <recommendedName>
        <fullName evidence="4">ESX-1 secretion-associated protein EspA/EspE-like domain-containing protein</fullName>
    </recommendedName>
</protein>
<accession>A0A1X1TUP6</accession>
<feature type="signal peptide" evidence="3">
    <location>
        <begin position="1"/>
        <end position="18"/>
    </location>
</feature>
<feature type="chain" id="PRO_5038555037" description="ESX-1 secretion-associated protein EspA/EspE-like domain-containing protein" evidence="3">
    <location>
        <begin position="19"/>
        <end position="458"/>
    </location>
</feature>
<dbReference type="OrthoDB" id="4750925at2"/>
<dbReference type="Pfam" id="PF18879">
    <property type="entry name" value="EspA_EspE"/>
    <property type="match status" value="1"/>
</dbReference>
<comment type="caution">
    <text evidence="5">The sequence shown here is derived from an EMBL/GenBank/DDBJ whole genome shotgun (WGS) entry which is preliminary data.</text>
</comment>
<feature type="transmembrane region" description="Helical" evidence="2">
    <location>
        <begin position="226"/>
        <end position="249"/>
    </location>
</feature>
<evidence type="ECO:0000256" key="2">
    <source>
        <dbReference type="SAM" id="Phobius"/>
    </source>
</evidence>
<dbReference type="Proteomes" id="UP000193010">
    <property type="component" value="Unassembled WGS sequence"/>
</dbReference>
<evidence type="ECO:0000313" key="5">
    <source>
        <dbReference type="EMBL" id="ORV48303.1"/>
    </source>
</evidence>
<reference evidence="5 6" key="1">
    <citation type="submission" date="2016-01" db="EMBL/GenBank/DDBJ databases">
        <title>The new phylogeny of the genus Mycobacterium.</title>
        <authorList>
            <person name="Tarcisio F."/>
            <person name="Conor M."/>
            <person name="Antonella G."/>
            <person name="Elisabetta G."/>
            <person name="Giulia F.S."/>
            <person name="Sara T."/>
            <person name="Anna F."/>
            <person name="Clotilde B."/>
            <person name="Roberto B."/>
            <person name="Veronica D.S."/>
            <person name="Fabio R."/>
            <person name="Monica P."/>
            <person name="Olivier J."/>
            <person name="Enrico T."/>
            <person name="Nicola S."/>
        </authorList>
    </citation>
    <scope>NUCLEOTIDE SEQUENCE [LARGE SCALE GENOMIC DNA]</scope>
    <source>
        <strain evidence="5 6">DSM 44852</strain>
    </source>
</reference>
<evidence type="ECO:0000313" key="6">
    <source>
        <dbReference type="Proteomes" id="UP000193010"/>
    </source>
</evidence>
<keyword evidence="2" id="KW-0812">Transmembrane</keyword>
<keyword evidence="2" id="KW-0472">Membrane</keyword>
<evidence type="ECO:0000259" key="4">
    <source>
        <dbReference type="Pfam" id="PF18879"/>
    </source>
</evidence>
<evidence type="ECO:0000256" key="1">
    <source>
        <dbReference type="SAM" id="MobiDB-lite"/>
    </source>
</evidence>
<feature type="compositionally biased region" description="Low complexity" evidence="1">
    <location>
        <begin position="304"/>
        <end position="316"/>
    </location>
</feature>
<organism evidence="5 6">
    <name type="scientific">Mycobacterium florentinum</name>
    <dbReference type="NCBI Taxonomy" id="292462"/>
    <lineage>
        <taxon>Bacteria</taxon>
        <taxon>Bacillati</taxon>
        <taxon>Actinomycetota</taxon>
        <taxon>Actinomycetes</taxon>
        <taxon>Mycobacteriales</taxon>
        <taxon>Mycobacteriaceae</taxon>
        <taxon>Mycobacterium</taxon>
        <taxon>Mycobacterium simiae complex</taxon>
    </lineage>
</organism>
<name>A0A1X1TUP6_MYCFL</name>
<feature type="compositionally biased region" description="Basic and acidic residues" evidence="1">
    <location>
        <begin position="317"/>
        <end position="327"/>
    </location>
</feature>
<keyword evidence="3" id="KW-0732">Signal</keyword>
<keyword evidence="6" id="KW-1185">Reference proteome</keyword>
<evidence type="ECO:0000256" key="3">
    <source>
        <dbReference type="SAM" id="SignalP"/>
    </source>
</evidence>
<keyword evidence="2" id="KW-1133">Transmembrane helix</keyword>
<proteinExistence type="predicted"/>
<dbReference type="STRING" id="292462.AWC05_07205"/>
<dbReference type="AlphaFoldDB" id="A0A1X1TUP6"/>